<dbReference type="Pfam" id="PF12261">
    <property type="entry name" value="T_hemolysin"/>
    <property type="match status" value="1"/>
</dbReference>
<organism evidence="2 3">
    <name type="scientific">Microbulbifer rhizosphaerae</name>
    <dbReference type="NCBI Taxonomy" id="1562603"/>
    <lineage>
        <taxon>Bacteria</taxon>
        <taxon>Pseudomonadati</taxon>
        <taxon>Pseudomonadota</taxon>
        <taxon>Gammaproteobacteria</taxon>
        <taxon>Cellvibrionales</taxon>
        <taxon>Microbulbiferaceae</taxon>
        <taxon>Microbulbifer</taxon>
    </lineage>
</organism>
<keyword evidence="3" id="KW-1185">Reference proteome</keyword>
<dbReference type="EMBL" id="JACHWZ010000016">
    <property type="protein sequence ID" value="MBB3062457.1"/>
    <property type="molecule type" value="Genomic_DNA"/>
</dbReference>
<evidence type="ECO:0000256" key="1">
    <source>
        <dbReference type="SAM" id="MobiDB-lite"/>
    </source>
</evidence>
<reference evidence="2 3" key="1">
    <citation type="submission" date="2020-08" db="EMBL/GenBank/DDBJ databases">
        <title>Genomic Encyclopedia of Type Strains, Phase III (KMG-III): the genomes of soil and plant-associated and newly described type strains.</title>
        <authorList>
            <person name="Whitman W."/>
        </authorList>
    </citation>
    <scope>NUCLEOTIDE SEQUENCE [LARGE SCALE GENOMIC DNA]</scope>
    <source>
        <strain evidence="2 3">CECT 8799</strain>
    </source>
</reference>
<protein>
    <recommendedName>
        <fullName evidence="4">Thermostable hemolysin</fullName>
    </recommendedName>
</protein>
<name>A0A7W4ZA74_9GAMM</name>
<evidence type="ECO:0000313" key="3">
    <source>
        <dbReference type="Proteomes" id="UP000535937"/>
    </source>
</evidence>
<dbReference type="AlphaFoldDB" id="A0A7W4ZA74"/>
<dbReference type="RefSeq" id="WP_183461775.1">
    <property type="nucleotide sequence ID" value="NZ_JACHWZ010000016.1"/>
</dbReference>
<feature type="region of interest" description="Disordered" evidence="1">
    <location>
        <begin position="1"/>
        <end position="20"/>
    </location>
</feature>
<dbReference type="Proteomes" id="UP000535937">
    <property type="component" value="Unassembled WGS sequence"/>
</dbReference>
<evidence type="ECO:0000313" key="2">
    <source>
        <dbReference type="EMBL" id="MBB3062457.1"/>
    </source>
</evidence>
<proteinExistence type="predicted"/>
<accession>A0A7W4ZA74</accession>
<evidence type="ECO:0008006" key="4">
    <source>
        <dbReference type="Google" id="ProtNLM"/>
    </source>
</evidence>
<gene>
    <name evidence="2" type="ORF">FHS09_003306</name>
</gene>
<comment type="caution">
    <text evidence="2">The sequence shown here is derived from an EMBL/GenBank/DDBJ whole genome shotgun (WGS) entry which is preliminary data.</text>
</comment>
<dbReference type="InterPro" id="IPR022050">
    <property type="entry name" value="T_hemolysin"/>
</dbReference>
<sequence length="234" mass="25410">MALEGSQYREPRDPLRPPAAASHSFELTTAGDAGRAAVEAYVAQKFAATYRARIHSFLPQLLSLHRGGVIDAALGLRRADSGALFLEQYLDQPVERQLAAAAGRPVARSDIVEIGNLVSTSRGSSQMLFLMLAELFAEARVTWAIFTATPEVHKLLSRLTADQIVLCVAEGGRLGAQLQNWGSYYDTCPAVTAIDVTASREILLQRPLVCELLRNCAAQAKPLARMFLEGNKCN</sequence>